<evidence type="ECO:0000256" key="5">
    <source>
        <dbReference type="ARBA" id="ARBA00013220"/>
    </source>
</evidence>
<evidence type="ECO:0000256" key="1">
    <source>
        <dbReference type="ARBA" id="ARBA00001933"/>
    </source>
</evidence>
<keyword evidence="7" id="KW-0663">Pyridoxal phosphate</keyword>
<dbReference type="InterPro" id="IPR004839">
    <property type="entry name" value="Aminotransferase_I/II_large"/>
</dbReference>
<keyword evidence="14" id="KW-1185">Reference proteome</keyword>
<dbReference type="InterPro" id="IPR015424">
    <property type="entry name" value="PyrdxlP-dep_Trfase"/>
</dbReference>
<evidence type="ECO:0000256" key="6">
    <source>
        <dbReference type="ARBA" id="ARBA00022679"/>
    </source>
</evidence>
<reference evidence="12" key="1">
    <citation type="submission" date="2014-06" db="EMBL/GenBank/DDBJ databases">
        <authorList>
            <person name="Ju J."/>
            <person name="Zhang J."/>
        </authorList>
    </citation>
    <scope>NUCLEOTIDE SEQUENCE</scope>
    <source>
        <strain evidence="12">SscI8</strain>
    </source>
</reference>
<dbReference type="GO" id="GO:0016020">
    <property type="term" value="C:membrane"/>
    <property type="evidence" value="ECO:0007669"/>
    <property type="project" value="GOC"/>
</dbReference>
<dbReference type="InterPro" id="IPR015422">
    <property type="entry name" value="PyrdxlP-dep_Trfase_small"/>
</dbReference>
<accession>A0A0F7RTI8</accession>
<reference evidence="14" key="2">
    <citation type="submission" date="2014-06" db="EMBL/GenBank/DDBJ databases">
        <authorList>
            <person name="Berkman P.J."/>
        </authorList>
    </citation>
    <scope>NUCLEOTIDE SEQUENCE [LARGE SCALE GENOMIC DNA]</scope>
</reference>
<protein>
    <recommendedName>
        <fullName evidence="5">serine C-palmitoyltransferase</fullName>
        <ecNumber evidence="5">2.3.1.50</ecNumber>
    </recommendedName>
</protein>
<evidence type="ECO:0000256" key="8">
    <source>
        <dbReference type="ARBA" id="ARBA00022919"/>
    </source>
</evidence>
<keyword evidence="6 12" id="KW-0808">Transferase</keyword>
<evidence type="ECO:0000256" key="3">
    <source>
        <dbReference type="ARBA" id="ARBA00004991"/>
    </source>
</evidence>
<reference evidence="13" key="3">
    <citation type="submission" date="2014-06" db="EMBL/GenBank/DDBJ databases">
        <authorList>
            <person name="Berkman J.Paul."/>
        </authorList>
    </citation>
    <scope>NUCLEOTIDE SEQUENCE [LARGE SCALE GENOMIC DNA]</scope>
</reference>
<dbReference type="GO" id="GO:0030170">
    <property type="term" value="F:pyridoxal phosphate binding"/>
    <property type="evidence" value="ECO:0007669"/>
    <property type="project" value="InterPro"/>
</dbReference>
<evidence type="ECO:0000256" key="7">
    <source>
        <dbReference type="ARBA" id="ARBA00022898"/>
    </source>
</evidence>
<dbReference type="GO" id="GO:0046512">
    <property type="term" value="P:sphingosine biosynthetic process"/>
    <property type="evidence" value="ECO:0007669"/>
    <property type="project" value="TreeGrafter"/>
</dbReference>
<evidence type="ECO:0000313" key="14">
    <source>
        <dbReference type="Proteomes" id="UP000242770"/>
    </source>
</evidence>
<comment type="similarity">
    <text evidence="4">Belongs to the class-II pyridoxal-phosphate-dependent aminotransferase family.</text>
</comment>
<dbReference type="GO" id="GO:0004758">
    <property type="term" value="F:serine C-palmitoyltransferase activity"/>
    <property type="evidence" value="ECO:0007669"/>
    <property type="project" value="TreeGrafter"/>
</dbReference>
<comment type="pathway">
    <text evidence="3">Sphingolipid metabolism.</text>
</comment>
<dbReference type="PANTHER" id="PTHR13693:SF2">
    <property type="entry name" value="SERINE PALMITOYLTRANSFERASE 1"/>
    <property type="match status" value="1"/>
</dbReference>
<name>A0A0F7RTI8_9BASI</name>
<dbReference type="Pfam" id="PF00155">
    <property type="entry name" value="Aminotran_1_2"/>
    <property type="match status" value="1"/>
</dbReference>
<evidence type="ECO:0000256" key="2">
    <source>
        <dbReference type="ARBA" id="ARBA00004760"/>
    </source>
</evidence>
<evidence type="ECO:0000256" key="9">
    <source>
        <dbReference type="ARBA" id="ARBA00023098"/>
    </source>
</evidence>
<keyword evidence="9" id="KW-0443">Lipid metabolism</keyword>
<evidence type="ECO:0000259" key="11">
    <source>
        <dbReference type="Pfam" id="PF00155"/>
    </source>
</evidence>
<dbReference type="InterPro" id="IPR015421">
    <property type="entry name" value="PyrdxlP-dep_Trfase_major"/>
</dbReference>
<dbReference type="Gene3D" id="3.90.1150.10">
    <property type="entry name" value="Aspartate Aminotransferase, domain 1"/>
    <property type="match status" value="1"/>
</dbReference>
<gene>
    <name evidence="13" type="primary">SSCI02300.1</name>
    <name evidence="12" type="ORF">SPSC_00440</name>
</gene>
<proteinExistence type="inferred from homology"/>
<evidence type="ECO:0000313" key="13">
    <source>
        <dbReference type="EMBL" id="CDR98578.1"/>
    </source>
</evidence>
<comment type="cofactor">
    <cofactor evidence="1">
        <name>pyridoxal 5'-phosphate</name>
        <dbReference type="ChEBI" id="CHEBI:597326"/>
    </cofactor>
</comment>
<dbReference type="EMBL" id="LK056653">
    <property type="protein sequence ID" value="CDR87314.1"/>
    <property type="molecule type" value="Genomic_DNA"/>
</dbReference>
<sequence length="570" mass="61783">MGADTIPSEHASAAASALTEYFQAVVNLAAENFKKVPGSAIIARYVASSYQNDPIRSLLELFLVLFALRTVLQSRTRGGASGKNFVNLSAREIDDLVAEFKPEPLCAPLTPAESRELASIPTIIGGASSRPKISLASHNAGKPSQVMNLASYNFTNLAGHDAVKDKAIETLRNYGVGSCSPPGFYGTIDVHMQLENDIARFLGTQKSIIYSQGFSTISSVIPAFSKRGDIIVADRGVNYAIQKGIQISRSTVYWYDHNDIDSLQATLEQVKRDTKRSNGPLTRRFIVTEGIFEADGALIDLPKIQELKKRYKFRLILDESISFGTVGATGRGLTELYNVPASEVEILVGSMANTLGAAGGFCAGSDEVVFHQRINGTSFVFSAALPAMLAVAASTALSYMVSQPSILTNLHDNVKAFRSVLDHVESLRISSDPRSPLVHIQIRSKTDRHPDTPAEKFDKGKNSLAVGDVSLTLANSNDKRIFAAGPLEHDLSVDEQMRLLQAIVEDALEHGIFISRMKRLPSINPKVLEVAPESRPNIRVAVSTAFAKKEMEKAANVIKASAVKVLGKRR</sequence>
<dbReference type="SUPFAM" id="SSF53383">
    <property type="entry name" value="PLP-dependent transferases"/>
    <property type="match status" value="1"/>
</dbReference>
<evidence type="ECO:0000256" key="4">
    <source>
        <dbReference type="ARBA" id="ARBA00008392"/>
    </source>
</evidence>
<organism evidence="13 14">
    <name type="scientific">Sporisorium scitamineum</name>
    <dbReference type="NCBI Taxonomy" id="49012"/>
    <lineage>
        <taxon>Eukaryota</taxon>
        <taxon>Fungi</taxon>
        <taxon>Dikarya</taxon>
        <taxon>Basidiomycota</taxon>
        <taxon>Ustilaginomycotina</taxon>
        <taxon>Ustilaginomycetes</taxon>
        <taxon>Ustilaginales</taxon>
        <taxon>Ustilaginaceae</taxon>
        <taxon>Sporisorium</taxon>
    </lineage>
</organism>
<dbReference type="Proteomes" id="UP000242770">
    <property type="component" value="Unassembled WGS sequence"/>
</dbReference>
<dbReference type="GO" id="GO:0046513">
    <property type="term" value="P:ceramide biosynthetic process"/>
    <property type="evidence" value="ECO:0007669"/>
    <property type="project" value="TreeGrafter"/>
</dbReference>
<evidence type="ECO:0000313" key="12">
    <source>
        <dbReference type="EMBL" id="CDR87314.1"/>
    </source>
</evidence>
<dbReference type="PANTHER" id="PTHR13693">
    <property type="entry name" value="CLASS II AMINOTRANSFERASE/8-AMINO-7-OXONONANOATE SYNTHASE"/>
    <property type="match status" value="1"/>
</dbReference>
<evidence type="ECO:0000256" key="10">
    <source>
        <dbReference type="ARBA" id="ARBA00023315"/>
    </source>
</evidence>
<dbReference type="EC" id="2.3.1.50" evidence="5"/>
<feature type="domain" description="Aminotransferase class I/classII large" evidence="11">
    <location>
        <begin position="145"/>
        <end position="424"/>
    </location>
</feature>
<dbReference type="EMBL" id="CCFA01000163">
    <property type="protein sequence ID" value="CDR98578.1"/>
    <property type="molecule type" value="Genomic_DNA"/>
</dbReference>
<keyword evidence="8" id="KW-0746">Sphingolipid metabolism</keyword>
<dbReference type="Gene3D" id="3.40.640.10">
    <property type="entry name" value="Type I PLP-dependent aspartate aminotransferase-like (Major domain)"/>
    <property type="match status" value="1"/>
</dbReference>
<dbReference type="InterPro" id="IPR050087">
    <property type="entry name" value="AON_synthase_class-II"/>
</dbReference>
<dbReference type="AlphaFoldDB" id="A0A0F7RTI8"/>
<dbReference type="GO" id="GO:0005783">
    <property type="term" value="C:endoplasmic reticulum"/>
    <property type="evidence" value="ECO:0007669"/>
    <property type="project" value="TreeGrafter"/>
</dbReference>
<comment type="pathway">
    <text evidence="2">Lipid metabolism; sphingolipid metabolism.</text>
</comment>
<dbReference type="STRING" id="49012.A0A0F7RTI8"/>
<keyword evidence="10" id="KW-0012">Acyltransferase</keyword>
<dbReference type="OrthoDB" id="3168162at2759"/>